<comment type="caution">
    <text evidence="2">The sequence shown here is derived from an EMBL/GenBank/DDBJ whole genome shotgun (WGS) entry which is preliminary data.</text>
</comment>
<feature type="region of interest" description="Disordered" evidence="1">
    <location>
        <begin position="1"/>
        <end position="30"/>
    </location>
</feature>
<sequence>MFSTGRRFDSPRLSSVVPGPGTYESKSCFEPPLSPEVSYIGCRESADWLFEVSPSRRVRGENSEGSPPSKGALSRSVTQLEQSLRLSRTPSSLWSMSTSDRDSWIVHTMDRTGKVLVRRGGEDLRTSCARGPGIYYDPLRERELNTSCVKSHNFRGKCEEATALWHRSAYSHKYRGARPAAHSVLSFSGGWSNPPLPRNFNRSSFTDYSWQSLLADARESINASGRLLAEEHRRHAHGNTHTDLQRFGLSKGYVADQANADRSHSPFEVLLAGSRMDVADALRDIVDVSPPGSDAGTPKAPRRPLFSLEECSIPDEGFALSVEATPEHPENLWQSLVYRPLGFGEVHSYSGAGILPISINPDDNEVLVLVQKLKGADDGMRLFYDFGGPKQGPPLFGVARERQVPMSGSPNSLFQPNRRSSVGAGIAYDSTLVDALFTPFETSESRLALSRASAQSWARERLVQLSGTEDQGRAIQCTHVSSRTCEEVTNGPYICYLMPVHFIHASALNYAAKLSGGGSRHFSWLPAKCITCFPIAPRLTSPSAKRARSAFSITCGPRIVFRL</sequence>
<feature type="region of interest" description="Disordered" evidence="1">
    <location>
        <begin position="56"/>
        <end position="84"/>
    </location>
</feature>
<feature type="compositionally biased region" description="Polar residues" evidence="1">
    <location>
        <begin position="75"/>
        <end position="84"/>
    </location>
</feature>
<evidence type="ECO:0000313" key="2">
    <source>
        <dbReference type="EMBL" id="KAF4674748.1"/>
    </source>
</evidence>
<protein>
    <submittedName>
        <fullName evidence="2">Uncharacterized protein</fullName>
    </submittedName>
</protein>
<accession>A0A7J6MT20</accession>
<feature type="compositionally biased region" description="Basic and acidic residues" evidence="1">
    <location>
        <begin position="1"/>
        <end position="10"/>
    </location>
</feature>
<reference evidence="2 3" key="1">
    <citation type="submission" date="2020-04" db="EMBL/GenBank/DDBJ databases">
        <title>Perkinsus olseni comparative genomics.</title>
        <authorList>
            <person name="Bogema D.R."/>
        </authorList>
    </citation>
    <scope>NUCLEOTIDE SEQUENCE [LARGE SCALE GENOMIC DNA]</scope>
    <source>
        <strain evidence="2">ATCC PRA-31</strain>
    </source>
</reference>
<gene>
    <name evidence="2" type="ORF">FOL46_004008</name>
</gene>
<proteinExistence type="predicted"/>
<dbReference type="EMBL" id="JABANN010000025">
    <property type="protein sequence ID" value="KAF4674748.1"/>
    <property type="molecule type" value="Genomic_DNA"/>
</dbReference>
<evidence type="ECO:0000256" key="1">
    <source>
        <dbReference type="SAM" id="MobiDB-lite"/>
    </source>
</evidence>
<evidence type="ECO:0000313" key="3">
    <source>
        <dbReference type="Proteomes" id="UP000572268"/>
    </source>
</evidence>
<dbReference type="AlphaFoldDB" id="A0A7J6MT20"/>
<name>A0A7J6MT20_PEROL</name>
<dbReference type="Proteomes" id="UP000572268">
    <property type="component" value="Unassembled WGS sequence"/>
</dbReference>
<organism evidence="2 3">
    <name type="scientific">Perkinsus olseni</name>
    <name type="common">Perkinsus atlanticus</name>
    <dbReference type="NCBI Taxonomy" id="32597"/>
    <lineage>
        <taxon>Eukaryota</taxon>
        <taxon>Sar</taxon>
        <taxon>Alveolata</taxon>
        <taxon>Perkinsozoa</taxon>
        <taxon>Perkinsea</taxon>
        <taxon>Perkinsida</taxon>
        <taxon>Perkinsidae</taxon>
        <taxon>Perkinsus</taxon>
    </lineage>
</organism>